<dbReference type="CDD" id="cd06262">
    <property type="entry name" value="metallo-hydrolase-like_MBL-fold"/>
    <property type="match status" value="1"/>
</dbReference>
<keyword evidence="3" id="KW-0378">Hydrolase</keyword>
<keyword evidence="7" id="KW-1185">Reference proteome</keyword>
<dbReference type="PANTHER" id="PTHR46233:SF3">
    <property type="entry name" value="HYDROXYACYLGLUTATHIONE HYDROLASE GLOC"/>
    <property type="match status" value="1"/>
</dbReference>
<dbReference type="AlphaFoldDB" id="A2FFH1"/>
<dbReference type="Pfam" id="PF00753">
    <property type="entry name" value="Lactamase_B"/>
    <property type="match status" value="1"/>
</dbReference>
<dbReference type="GO" id="GO:0016790">
    <property type="term" value="F:thiolester hydrolase activity"/>
    <property type="evidence" value="ECO:0000318"/>
    <property type="project" value="GO_Central"/>
</dbReference>
<accession>A2FFH1</accession>
<keyword evidence="2" id="KW-0479">Metal-binding</keyword>
<dbReference type="Proteomes" id="UP000001542">
    <property type="component" value="Unassembled WGS sequence"/>
</dbReference>
<evidence type="ECO:0000256" key="4">
    <source>
        <dbReference type="ARBA" id="ARBA00022833"/>
    </source>
</evidence>
<dbReference type="InParanoid" id="A2FFH1"/>
<dbReference type="GO" id="GO:0046872">
    <property type="term" value="F:metal ion binding"/>
    <property type="evidence" value="ECO:0007669"/>
    <property type="project" value="UniProtKB-KW"/>
</dbReference>
<proteinExistence type="predicted"/>
<dbReference type="EMBL" id="DS113763">
    <property type="protein sequence ID" value="EAX96341.1"/>
    <property type="molecule type" value="Genomic_DNA"/>
</dbReference>
<dbReference type="SUPFAM" id="SSF56281">
    <property type="entry name" value="Metallo-hydrolase/oxidoreductase"/>
    <property type="match status" value="1"/>
</dbReference>
<dbReference type="Gene3D" id="3.60.15.10">
    <property type="entry name" value="Ribonuclease Z/Hydroxyacylglutathione hydrolase-like"/>
    <property type="match status" value="1"/>
</dbReference>
<organism evidence="6 7">
    <name type="scientific">Trichomonas vaginalis (strain ATCC PRA-98 / G3)</name>
    <dbReference type="NCBI Taxonomy" id="412133"/>
    <lineage>
        <taxon>Eukaryota</taxon>
        <taxon>Metamonada</taxon>
        <taxon>Parabasalia</taxon>
        <taxon>Trichomonadida</taxon>
        <taxon>Trichomonadidae</taxon>
        <taxon>Trichomonas</taxon>
    </lineage>
</organism>
<dbReference type="SMR" id="A2FFH1"/>
<evidence type="ECO:0000256" key="2">
    <source>
        <dbReference type="ARBA" id="ARBA00022723"/>
    </source>
</evidence>
<dbReference type="SMART" id="SM00849">
    <property type="entry name" value="Lactamase_B"/>
    <property type="match status" value="1"/>
</dbReference>
<feature type="domain" description="Metallo-beta-lactamase" evidence="5">
    <location>
        <begin position="21"/>
        <end position="191"/>
    </location>
</feature>
<dbReference type="RefSeq" id="XP_001309271.1">
    <property type="nucleotide sequence ID" value="XM_001309270.1"/>
</dbReference>
<evidence type="ECO:0000313" key="6">
    <source>
        <dbReference type="EMBL" id="EAX96341.1"/>
    </source>
</evidence>
<dbReference type="VEuPathDB" id="TrichDB:TVAGG3_0545220"/>
<evidence type="ECO:0000313" key="7">
    <source>
        <dbReference type="Proteomes" id="UP000001542"/>
    </source>
</evidence>
<dbReference type="KEGG" id="tva:4754111"/>
<name>A2FFH1_TRIV3</name>
<reference evidence="6" key="1">
    <citation type="submission" date="2006-10" db="EMBL/GenBank/DDBJ databases">
        <authorList>
            <person name="Amadeo P."/>
            <person name="Zhao Q."/>
            <person name="Wortman J."/>
            <person name="Fraser-Liggett C."/>
            <person name="Carlton J."/>
        </authorList>
    </citation>
    <scope>NUCLEOTIDE SEQUENCE</scope>
    <source>
        <strain evidence="6">G3</strain>
    </source>
</reference>
<dbReference type="InterPro" id="IPR001279">
    <property type="entry name" value="Metallo-B-lactamas"/>
</dbReference>
<dbReference type="VEuPathDB" id="TrichDB:TVAG_066380"/>
<reference evidence="6" key="2">
    <citation type="journal article" date="2007" name="Science">
        <title>Draft genome sequence of the sexually transmitted pathogen Trichomonas vaginalis.</title>
        <authorList>
            <person name="Carlton J.M."/>
            <person name="Hirt R.P."/>
            <person name="Silva J.C."/>
            <person name="Delcher A.L."/>
            <person name="Schatz M."/>
            <person name="Zhao Q."/>
            <person name="Wortman J.R."/>
            <person name="Bidwell S.L."/>
            <person name="Alsmark U.C.M."/>
            <person name="Besteiro S."/>
            <person name="Sicheritz-Ponten T."/>
            <person name="Noel C.J."/>
            <person name="Dacks J.B."/>
            <person name="Foster P.G."/>
            <person name="Simillion C."/>
            <person name="Van de Peer Y."/>
            <person name="Miranda-Saavedra D."/>
            <person name="Barton G.J."/>
            <person name="Westrop G.D."/>
            <person name="Mueller S."/>
            <person name="Dessi D."/>
            <person name="Fiori P.L."/>
            <person name="Ren Q."/>
            <person name="Paulsen I."/>
            <person name="Zhang H."/>
            <person name="Bastida-Corcuera F.D."/>
            <person name="Simoes-Barbosa A."/>
            <person name="Brown M.T."/>
            <person name="Hayes R.D."/>
            <person name="Mukherjee M."/>
            <person name="Okumura C.Y."/>
            <person name="Schneider R."/>
            <person name="Smith A.J."/>
            <person name="Vanacova S."/>
            <person name="Villalvazo M."/>
            <person name="Haas B.J."/>
            <person name="Pertea M."/>
            <person name="Feldblyum T.V."/>
            <person name="Utterback T.R."/>
            <person name="Shu C.L."/>
            <person name="Osoegawa K."/>
            <person name="de Jong P.J."/>
            <person name="Hrdy I."/>
            <person name="Horvathova L."/>
            <person name="Zubacova Z."/>
            <person name="Dolezal P."/>
            <person name="Malik S.B."/>
            <person name="Logsdon J.M. Jr."/>
            <person name="Henze K."/>
            <person name="Gupta A."/>
            <person name="Wang C.C."/>
            <person name="Dunne R.L."/>
            <person name="Upcroft J.A."/>
            <person name="Upcroft P."/>
            <person name="White O."/>
            <person name="Salzberg S.L."/>
            <person name="Tang P."/>
            <person name="Chiu C.-H."/>
            <person name="Lee Y.-S."/>
            <person name="Embley T.M."/>
            <person name="Coombs G.H."/>
            <person name="Mottram J.C."/>
            <person name="Tachezy J."/>
            <person name="Fraser-Liggett C.M."/>
            <person name="Johnson P.J."/>
        </authorList>
    </citation>
    <scope>NUCLEOTIDE SEQUENCE [LARGE SCALE GENOMIC DNA]</scope>
    <source>
        <strain evidence="6">G3</strain>
    </source>
</reference>
<dbReference type="PANTHER" id="PTHR46233">
    <property type="entry name" value="HYDROXYACYLGLUTATHIONE HYDROLASE GLOC"/>
    <property type="match status" value="1"/>
</dbReference>
<dbReference type="InterPro" id="IPR051453">
    <property type="entry name" value="MBL_Glyoxalase_II"/>
</dbReference>
<gene>
    <name evidence="6" type="ORF">TVAG_066380</name>
</gene>
<sequence length="216" mass="24339">MLSSQFVRFADIISAPLGEFMTKCYIIRDKKECLIVDPADEPETINHFLDTSFKGSNVNFVSTTGRRDHMKAIKALADKFPNAKYYISKKDHEQFVKNLDIIGVTKKLDIKDVNDGDKIMVDDEDFKVIEVGTPTSGGIALYSYGSAVVITGESIPTEDPRYVDKLLPHEIKSITEKILTLPNRTIIMSSHGPDSKVRTEKKRFGYRIPKSKLAKH</sequence>
<evidence type="ECO:0000256" key="3">
    <source>
        <dbReference type="ARBA" id="ARBA00022801"/>
    </source>
</evidence>
<dbReference type="OrthoDB" id="17458at2759"/>
<evidence type="ECO:0000259" key="5">
    <source>
        <dbReference type="SMART" id="SM00849"/>
    </source>
</evidence>
<protein>
    <submittedName>
        <fullName evidence="6">Metallo-beta-lactamase superfamily protein</fullName>
    </submittedName>
</protein>
<dbReference type="InterPro" id="IPR036866">
    <property type="entry name" value="RibonucZ/Hydroxyglut_hydro"/>
</dbReference>
<keyword evidence="4" id="KW-0862">Zinc</keyword>
<evidence type="ECO:0000256" key="1">
    <source>
        <dbReference type="ARBA" id="ARBA00001947"/>
    </source>
</evidence>
<comment type="cofactor">
    <cofactor evidence="1">
        <name>Zn(2+)</name>
        <dbReference type="ChEBI" id="CHEBI:29105"/>
    </cofactor>
</comment>